<gene>
    <name evidence="2" type="ORF">KDK_62200</name>
</gene>
<feature type="transmembrane region" description="Helical" evidence="1">
    <location>
        <begin position="12"/>
        <end position="36"/>
    </location>
</feature>
<sequence length="98" mass="10755">MADMNLTLRRPSAFLPVTMSLVALTVVLIHVALLGVTHEVDEGAAAHIWQLLMAAQIPITAFFVIKYLRQKPKQALLILALQVVAALMACAPVFFFKL</sequence>
<feature type="transmembrane region" description="Helical" evidence="1">
    <location>
        <begin position="75"/>
        <end position="96"/>
    </location>
</feature>
<keyword evidence="3" id="KW-1185">Reference proteome</keyword>
<dbReference type="Proteomes" id="UP000287188">
    <property type="component" value="Unassembled WGS sequence"/>
</dbReference>
<protein>
    <submittedName>
        <fullName evidence="2">Uncharacterized protein</fullName>
    </submittedName>
</protein>
<dbReference type="RefSeq" id="WP_126555217.1">
    <property type="nucleotide sequence ID" value="NZ_BIFS01000002.1"/>
</dbReference>
<accession>A0A402ATE3</accession>
<evidence type="ECO:0000256" key="1">
    <source>
        <dbReference type="SAM" id="Phobius"/>
    </source>
</evidence>
<keyword evidence="1" id="KW-1133">Transmembrane helix</keyword>
<evidence type="ECO:0000313" key="2">
    <source>
        <dbReference type="EMBL" id="GCE22420.1"/>
    </source>
</evidence>
<keyword evidence="1" id="KW-0472">Membrane</keyword>
<name>A0A402ATE3_9CHLR</name>
<dbReference type="AlphaFoldDB" id="A0A402ATE3"/>
<feature type="transmembrane region" description="Helical" evidence="1">
    <location>
        <begin position="48"/>
        <end position="68"/>
    </location>
</feature>
<dbReference type="OrthoDB" id="122487at2"/>
<reference evidence="3" key="1">
    <citation type="submission" date="2018-12" db="EMBL/GenBank/DDBJ databases">
        <title>Tengunoibacter tsumagoiensis gen. nov., sp. nov., Dictyobacter kobayashii sp. nov., D. alpinus sp. nov., and D. joshuensis sp. nov. and description of Dictyobacteraceae fam. nov. within the order Ktedonobacterales isolated from Tengu-no-mugimeshi.</title>
        <authorList>
            <person name="Wang C.M."/>
            <person name="Zheng Y."/>
            <person name="Sakai Y."/>
            <person name="Toyoda A."/>
            <person name="Minakuchi Y."/>
            <person name="Abe K."/>
            <person name="Yokota A."/>
            <person name="Yabe S."/>
        </authorList>
    </citation>
    <scope>NUCLEOTIDE SEQUENCE [LARGE SCALE GENOMIC DNA]</scope>
    <source>
        <strain evidence="3">Uno11</strain>
    </source>
</reference>
<organism evidence="2 3">
    <name type="scientific">Dictyobacter kobayashii</name>
    <dbReference type="NCBI Taxonomy" id="2014872"/>
    <lineage>
        <taxon>Bacteria</taxon>
        <taxon>Bacillati</taxon>
        <taxon>Chloroflexota</taxon>
        <taxon>Ktedonobacteria</taxon>
        <taxon>Ktedonobacterales</taxon>
        <taxon>Dictyobacteraceae</taxon>
        <taxon>Dictyobacter</taxon>
    </lineage>
</organism>
<keyword evidence="1" id="KW-0812">Transmembrane</keyword>
<proteinExistence type="predicted"/>
<comment type="caution">
    <text evidence="2">The sequence shown here is derived from an EMBL/GenBank/DDBJ whole genome shotgun (WGS) entry which is preliminary data.</text>
</comment>
<evidence type="ECO:0000313" key="3">
    <source>
        <dbReference type="Proteomes" id="UP000287188"/>
    </source>
</evidence>
<dbReference type="EMBL" id="BIFS01000002">
    <property type="protein sequence ID" value="GCE22420.1"/>
    <property type="molecule type" value="Genomic_DNA"/>
</dbReference>